<evidence type="ECO:0000256" key="2">
    <source>
        <dbReference type="ARBA" id="ARBA00022692"/>
    </source>
</evidence>
<keyword evidence="8" id="KW-1185">Reference proteome</keyword>
<dbReference type="Proteomes" id="UP000253862">
    <property type="component" value="Chromosome"/>
</dbReference>
<feature type="domain" description="Integral membrane bound transporter" evidence="6">
    <location>
        <begin position="200"/>
        <end position="320"/>
    </location>
</feature>
<feature type="transmembrane region" description="Helical" evidence="5">
    <location>
        <begin position="234"/>
        <end position="251"/>
    </location>
</feature>
<dbReference type="EMBL" id="CP022375">
    <property type="protein sequence ID" value="AXH29147.1"/>
    <property type="molecule type" value="Genomic_DNA"/>
</dbReference>
<accession>A0A345JPA1</accession>
<evidence type="ECO:0000259" key="6">
    <source>
        <dbReference type="Pfam" id="PF13515"/>
    </source>
</evidence>
<feature type="transmembrane region" description="Helical" evidence="5">
    <location>
        <begin position="90"/>
        <end position="107"/>
    </location>
</feature>
<sequence length="337" mass="38342">MKSKATLKLIVREKIIIESFLLTLLIGLIGLLSYIILPKIFVFSLVGIAALCAAPIHGVYRKSYIYILFTVISINICIIIGTTVSQLPMLVPYCTFIIGALTFYLPTKFKLMPEKLTKFCFIGYISSTFGHSHISLSVIIASATIIIILLVLYYALINILLYRDQPYPEREKVQDKYHHVMLIALVSLAIGYFVTKIMTMYLPNTNPWWIMMTIVLVLGYSYERVKATAIKRGIANILGPIVVAILLTLLKNHYHLQIFLLLVLFFLVNCSISYYLILAFFVSCMIISWEIITLSPTVPYTIALDRTFETLIAVCIVLVINEIYKKIFAKLINRMIN</sequence>
<dbReference type="GO" id="GO:0016020">
    <property type="term" value="C:membrane"/>
    <property type="evidence" value="ECO:0007669"/>
    <property type="project" value="UniProtKB-SubCell"/>
</dbReference>
<feature type="transmembrane region" description="Helical" evidence="5">
    <location>
        <begin position="40"/>
        <end position="57"/>
    </location>
</feature>
<evidence type="ECO:0000256" key="3">
    <source>
        <dbReference type="ARBA" id="ARBA00022989"/>
    </source>
</evidence>
<keyword evidence="2 5" id="KW-0812">Transmembrane</keyword>
<dbReference type="OrthoDB" id="5605756at2"/>
<dbReference type="KEGG" id="foo:CGC45_00345"/>
<feature type="transmembrane region" description="Helical" evidence="5">
    <location>
        <begin position="206"/>
        <end position="222"/>
    </location>
</feature>
<evidence type="ECO:0000313" key="8">
    <source>
        <dbReference type="Proteomes" id="UP000253862"/>
    </source>
</evidence>
<evidence type="ECO:0000256" key="1">
    <source>
        <dbReference type="ARBA" id="ARBA00004141"/>
    </source>
</evidence>
<reference evidence="7 8" key="1">
    <citation type="submission" date="2017-07" db="EMBL/GenBank/DDBJ databases">
        <title>Complete genome sequences and comparative analysis of the novel pathogen Francisella opportunistica.</title>
        <authorList>
            <person name="Dietrich E.A."/>
            <person name="Kingry L.C."/>
            <person name="Petersen J.M."/>
        </authorList>
    </citation>
    <scope>NUCLEOTIDE SEQUENCE [LARGE SCALE GENOMIC DNA]</scope>
    <source>
        <strain evidence="7 8">14-2155</strain>
    </source>
</reference>
<dbReference type="Pfam" id="PF13515">
    <property type="entry name" value="FUSC_2"/>
    <property type="match status" value="1"/>
</dbReference>
<feature type="transmembrane region" description="Helical" evidence="5">
    <location>
        <begin position="64"/>
        <end position="84"/>
    </location>
</feature>
<feature type="transmembrane region" description="Helical" evidence="5">
    <location>
        <begin position="15"/>
        <end position="34"/>
    </location>
</feature>
<dbReference type="RefSeq" id="WP_071628443.1">
    <property type="nucleotide sequence ID" value="NZ_CP022375.1"/>
</dbReference>
<keyword evidence="3 5" id="KW-1133">Transmembrane helix</keyword>
<gene>
    <name evidence="7" type="ORF">CGC43_00345</name>
</gene>
<comment type="subcellular location">
    <subcellularLocation>
        <location evidence="1">Membrane</location>
        <topology evidence="1">Multi-pass membrane protein</topology>
    </subcellularLocation>
</comment>
<evidence type="ECO:0000256" key="4">
    <source>
        <dbReference type="ARBA" id="ARBA00023136"/>
    </source>
</evidence>
<feature type="transmembrane region" description="Helical" evidence="5">
    <location>
        <begin position="258"/>
        <end position="288"/>
    </location>
</feature>
<dbReference type="AlphaFoldDB" id="A0A345JPA1"/>
<protein>
    <submittedName>
        <fullName evidence="7">FUSC family protein</fullName>
    </submittedName>
</protein>
<proteinExistence type="predicted"/>
<organism evidence="7 8">
    <name type="scientific">Francisella opportunistica</name>
    <dbReference type="NCBI Taxonomy" id="2016517"/>
    <lineage>
        <taxon>Bacteria</taxon>
        <taxon>Pseudomonadati</taxon>
        <taxon>Pseudomonadota</taxon>
        <taxon>Gammaproteobacteria</taxon>
        <taxon>Thiotrichales</taxon>
        <taxon>Francisellaceae</taxon>
        <taxon>Francisella</taxon>
    </lineage>
</organism>
<feature type="transmembrane region" description="Helical" evidence="5">
    <location>
        <begin position="134"/>
        <end position="157"/>
    </location>
</feature>
<keyword evidence="4 5" id="KW-0472">Membrane</keyword>
<evidence type="ECO:0000313" key="7">
    <source>
        <dbReference type="EMBL" id="AXH29147.1"/>
    </source>
</evidence>
<name>A0A345JPA1_9GAMM</name>
<feature type="transmembrane region" description="Helical" evidence="5">
    <location>
        <begin position="177"/>
        <end position="194"/>
    </location>
</feature>
<evidence type="ECO:0000256" key="5">
    <source>
        <dbReference type="SAM" id="Phobius"/>
    </source>
</evidence>
<dbReference type="InterPro" id="IPR049453">
    <property type="entry name" value="Memb_transporter_dom"/>
</dbReference>